<dbReference type="PROSITE" id="PS00070">
    <property type="entry name" value="ALDEHYDE_DEHYDR_CYS"/>
    <property type="match status" value="1"/>
</dbReference>
<protein>
    <recommendedName>
        <fullName evidence="4">Aldehyde dehydrogenase</fullName>
    </recommendedName>
</protein>
<evidence type="ECO:0000313" key="10">
    <source>
        <dbReference type="Proteomes" id="UP000464577"/>
    </source>
</evidence>
<dbReference type="KEGG" id="senf:GJR95_12265"/>
<dbReference type="PIRSF" id="PIRSF036492">
    <property type="entry name" value="ALDH"/>
    <property type="match status" value="1"/>
</dbReference>
<evidence type="ECO:0000256" key="7">
    <source>
        <dbReference type="RuleBase" id="RU003345"/>
    </source>
</evidence>
<dbReference type="PROSITE" id="PS00687">
    <property type="entry name" value="ALDEHYDE_DEHYDR_GLU"/>
    <property type="match status" value="1"/>
</dbReference>
<keyword evidence="3" id="KW-0520">NAD</keyword>
<organism evidence="9 10">
    <name type="scientific">Spirosoma endbachense</name>
    <dbReference type="NCBI Taxonomy" id="2666025"/>
    <lineage>
        <taxon>Bacteria</taxon>
        <taxon>Pseudomonadati</taxon>
        <taxon>Bacteroidota</taxon>
        <taxon>Cytophagia</taxon>
        <taxon>Cytophagales</taxon>
        <taxon>Cytophagaceae</taxon>
        <taxon>Spirosoma</taxon>
    </lineage>
</organism>
<dbReference type="PANTHER" id="PTHR43570">
    <property type="entry name" value="ALDEHYDE DEHYDROGENASE"/>
    <property type="match status" value="1"/>
</dbReference>
<evidence type="ECO:0000256" key="5">
    <source>
        <dbReference type="PIRSR" id="PIRSR036492-1"/>
    </source>
</evidence>
<reference evidence="9 10" key="1">
    <citation type="submission" date="2019-11" db="EMBL/GenBank/DDBJ databases">
        <title>Spirosoma endbachense sp. nov., isolated from a natural salt meadow.</title>
        <authorList>
            <person name="Rojas J."/>
            <person name="Ambika Manirajan B."/>
            <person name="Ratering S."/>
            <person name="Suarez C."/>
            <person name="Geissler-Plaum R."/>
            <person name="Schnell S."/>
        </authorList>
    </citation>
    <scope>NUCLEOTIDE SEQUENCE [LARGE SCALE GENOMIC DNA]</scope>
    <source>
        <strain evidence="9 10">I-24</strain>
    </source>
</reference>
<accession>A0A6P1VVF2</accession>
<dbReference type="Gene3D" id="3.40.309.10">
    <property type="entry name" value="Aldehyde Dehydrogenase, Chain A, domain 2"/>
    <property type="match status" value="1"/>
</dbReference>
<sequence>METLLTKPTTNLDDLFRRQQRKAQQLKRSTAAERVVRLEKFKQVLIDYTDSILQALFEDFKKPKAEAELEISPIIDEIDFAIASLATWMESQLVPTPDVMGGSAATSKIVYEPKGVCLLITPWNYPVLLTFRPLVSCIAAGNTAIVKPSELTPHTSTVIRQVVEAAFEPNEVVVVEGGVEVASELLKLPVHHIFYTGGSRVGKIVMKAAANYLASVTLELGGKSPAILDDSANLADAAGKIAWGKYFNCGQTCIAPDYVFVSEARKDEFLATLKATIETMYGADGPGIASPAYARMVNDSHYRRVKNLLDDAVEKGANVIVGGKTDASENYISPTLLADVTADHAIMKEEIFGPVLPVLTYKSIDEAIDFVNQGERPLALYVFGQDKTATDHVISNTTAGGSVVNHVIMHYFSPFLPFGGVGNSGTGRGHGHFGFLDFSNQRPVFQL</sequence>
<dbReference type="GO" id="GO:0005737">
    <property type="term" value="C:cytoplasm"/>
    <property type="evidence" value="ECO:0007669"/>
    <property type="project" value="TreeGrafter"/>
</dbReference>
<evidence type="ECO:0000256" key="2">
    <source>
        <dbReference type="ARBA" id="ARBA00023002"/>
    </source>
</evidence>
<dbReference type="RefSeq" id="WP_162386146.1">
    <property type="nucleotide sequence ID" value="NZ_CP045997.1"/>
</dbReference>
<comment type="similarity">
    <text evidence="1 4 7">Belongs to the aldehyde dehydrogenase family.</text>
</comment>
<name>A0A6P1VVF2_9BACT</name>
<dbReference type="InterPro" id="IPR016163">
    <property type="entry name" value="Ald_DH_C"/>
</dbReference>
<dbReference type="InterPro" id="IPR016160">
    <property type="entry name" value="Ald_DH_CS_CYS"/>
</dbReference>
<dbReference type="Proteomes" id="UP000464577">
    <property type="component" value="Chromosome"/>
</dbReference>
<dbReference type="SUPFAM" id="SSF53720">
    <property type="entry name" value="ALDH-like"/>
    <property type="match status" value="1"/>
</dbReference>
<evidence type="ECO:0000256" key="6">
    <source>
        <dbReference type="PROSITE-ProRule" id="PRU10007"/>
    </source>
</evidence>
<feature type="active site" evidence="5 6">
    <location>
        <position position="219"/>
    </location>
</feature>
<keyword evidence="10" id="KW-1185">Reference proteome</keyword>
<evidence type="ECO:0000256" key="1">
    <source>
        <dbReference type="ARBA" id="ARBA00009986"/>
    </source>
</evidence>
<dbReference type="InterPro" id="IPR012394">
    <property type="entry name" value="Aldehyde_DH_NAD(P)"/>
</dbReference>
<dbReference type="InterPro" id="IPR015590">
    <property type="entry name" value="Aldehyde_DH_dom"/>
</dbReference>
<dbReference type="Gene3D" id="3.40.605.10">
    <property type="entry name" value="Aldehyde Dehydrogenase, Chain A, domain 1"/>
    <property type="match status" value="1"/>
</dbReference>
<proteinExistence type="inferred from homology"/>
<dbReference type="AlphaFoldDB" id="A0A6P1VVF2"/>
<dbReference type="InterPro" id="IPR029510">
    <property type="entry name" value="Ald_DH_CS_GLU"/>
</dbReference>
<feature type="active site" evidence="5">
    <location>
        <position position="253"/>
    </location>
</feature>
<dbReference type="GO" id="GO:0004029">
    <property type="term" value="F:aldehyde dehydrogenase (NAD+) activity"/>
    <property type="evidence" value="ECO:0007669"/>
    <property type="project" value="TreeGrafter"/>
</dbReference>
<dbReference type="PANTHER" id="PTHR43570:SF20">
    <property type="entry name" value="ALDEHYDE DEHYDROGENASE ALDX-RELATED"/>
    <property type="match status" value="1"/>
</dbReference>
<dbReference type="InterPro" id="IPR016161">
    <property type="entry name" value="Ald_DH/histidinol_DH"/>
</dbReference>
<evidence type="ECO:0000313" key="9">
    <source>
        <dbReference type="EMBL" id="QHV95737.1"/>
    </source>
</evidence>
<keyword evidence="2 4" id="KW-0560">Oxidoreductase</keyword>
<dbReference type="InterPro" id="IPR016162">
    <property type="entry name" value="Ald_DH_N"/>
</dbReference>
<dbReference type="GO" id="GO:0006081">
    <property type="term" value="P:aldehyde metabolic process"/>
    <property type="evidence" value="ECO:0007669"/>
    <property type="project" value="InterPro"/>
</dbReference>
<gene>
    <name evidence="9" type="ORF">GJR95_12265</name>
</gene>
<dbReference type="Pfam" id="PF00171">
    <property type="entry name" value="Aldedh"/>
    <property type="match status" value="1"/>
</dbReference>
<feature type="domain" description="Aldehyde dehydrogenase" evidence="8">
    <location>
        <begin position="13"/>
        <end position="442"/>
    </location>
</feature>
<evidence type="ECO:0000256" key="3">
    <source>
        <dbReference type="ARBA" id="ARBA00023027"/>
    </source>
</evidence>
<dbReference type="EMBL" id="CP045997">
    <property type="protein sequence ID" value="QHV95737.1"/>
    <property type="molecule type" value="Genomic_DNA"/>
</dbReference>
<evidence type="ECO:0000256" key="4">
    <source>
        <dbReference type="PIRNR" id="PIRNR036492"/>
    </source>
</evidence>
<evidence type="ECO:0000259" key="8">
    <source>
        <dbReference type="Pfam" id="PF00171"/>
    </source>
</evidence>
<dbReference type="FunFam" id="3.40.309.10:FF:000003">
    <property type="entry name" value="Aldehyde dehydrogenase"/>
    <property type="match status" value="1"/>
</dbReference>